<dbReference type="OrthoDB" id="5110616at2"/>
<reference evidence="2" key="2">
    <citation type="submission" date="2016-02" db="EMBL/GenBank/DDBJ databases">
        <title>Draft genome sequence of five rapidly growing Mycobacterium species.</title>
        <authorList>
            <person name="Katahira K."/>
            <person name="Gotou Y."/>
            <person name="Iida K."/>
            <person name="Ogura Y."/>
            <person name="Hayashi T."/>
        </authorList>
    </citation>
    <scope>NUCLEOTIDE SEQUENCE [LARGE SCALE GENOMIC DNA]</scope>
    <source>
        <strain evidence="2">JCM15298</strain>
    </source>
</reference>
<reference evidence="2" key="1">
    <citation type="journal article" date="2016" name="Genome Announc.">
        <title>Draft Genome Sequences of Five Rapidly Growing Mycobacterium Species, M. thermoresistibile, M. fortuitum subsp. acetamidolyticum, M. canariasense, M. brisbanense, and M. novocastrense.</title>
        <authorList>
            <person name="Katahira K."/>
            <person name="Ogura Y."/>
            <person name="Gotoh Y."/>
            <person name="Hayashi T."/>
        </authorList>
    </citation>
    <scope>NUCLEOTIDE SEQUENCE [LARGE SCALE GENOMIC DNA]</scope>
    <source>
        <strain evidence="2">JCM15298</strain>
    </source>
</reference>
<keyword evidence="2" id="KW-1185">Reference proteome</keyword>
<dbReference type="EMBL" id="BCSY01000072">
    <property type="protein sequence ID" value="GAS97468.1"/>
    <property type="molecule type" value="Genomic_DNA"/>
</dbReference>
<dbReference type="AlphaFoldDB" id="A0A100WGA9"/>
<dbReference type="Proteomes" id="UP000069443">
    <property type="component" value="Unassembled WGS sequence"/>
</dbReference>
<sequence>MQKYVLAFDGGTMAMELGRFADLGYFSGPLHKMNGDDKWALNLTRLPEGLRYQGALDQELEATAFIQAGGSADCMTIEIRQPGGHEWGVESVWSVVGHASADRQERDVPIKLPRSTQMISEAEVFDADEAADLFFQYYKTGQLPAGYALRPLQGWKADGTPVDLRGKIS</sequence>
<protein>
    <submittedName>
        <fullName evidence="1">Gp87</fullName>
    </submittedName>
</protein>
<evidence type="ECO:0000313" key="2">
    <source>
        <dbReference type="Proteomes" id="UP000069443"/>
    </source>
</evidence>
<proteinExistence type="predicted"/>
<gene>
    <name evidence="1" type="ORF">RMCC_4434</name>
</gene>
<evidence type="ECO:0000313" key="1">
    <source>
        <dbReference type="EMBL" id="GAS97468.1"/>
    </source>
</evidence>
<organism evidence="1 2">
    <name type="scientific">Mycolicibacterium canariasense</name>
    <name type="common">Mycobacterium canariasense</name>
    <dbReference type="NCBI Taxonomy" id="228230"/>
    <lineage>
        <taxon>Bacteria</taxon>
        <taxon>Bacillati</taxon>
        <taxon>Actinomycetota</taxon>
        <taxon>Actinomycetes</taxon>
        <taxon>Mycobacteriales</taxon>
        <taxon>Mycobacteriaceae</taxon>
        <taxon>Mycolicibacterium</taxon>
    </lineage>
</organism>
<dbReference type="RefSeq" id="WP_131805364.1">
    <property type="nucleotide sequence ID" value="NZ_BCSY01000072.1"/>
</dbReference>
<accession>A0A100WGA9</accession>
<name>A0A100WGA9_MYCCR</name>
<comment type="caution">
    <text evidence="1">The sequence shown here is derived from an EMBL/GenBank/DDBJ whole genome shotgun (WGS) entry which is preliminary data.</text>
</comment>